<feature type="compositionally biased region" description="Low complexity" evidence="7">
    <location>
        <begin position="1344"/>
        <end position="1369"/>
    </location>
</feature>
<evidence type="ECO:0000256" key="3">
    <source>
        <dbReference type="ARBA" id="ARBA00022927"/>
    </source>
</evidence>
<keyword evidence="2 6" id="KW-0813">Transport</keyword>
<dbReference type="EMBL" id="FMWP01000096">
    <property type="protein sequence ID" value="SCZ99570.1"/>
    <property type="molecule type" value="Genomic_DNA"/>
</dbReference>
<feature type="compositionally biased region" description="Low complexity" evidence="7">
    <location>
        <begin position="1395"/>
        <end position="1410"/>
    </location>
</feature>
<feature type="region of interest" description="Disordered" evidence="7">
    <location>
        <begin position="1139"/>
        <end position="1265"/>
    </location>
</feature>
<dbReference type="Pfam" id="PF04108">
    <property type="entry name" value="ATG17_like"/>
    <property type="match status" value="1"/>
</dbReference>
<dbReference type="InterPro" id="IPR040040">
    <property type="entry name" value="ATG11"/>
</dbReference>
<comment type="function">
    <text evidence="6">Involved in cytoplasm to vacuole transport (Cvt), pexophagy, mitophagy and nucleophagy. Recruits mitochondria for their selective degradation via autophagy (mitophagy) during starvation. Works as scaffold proteins that recruit ATG proteins to the pre-autophagosome (PAS), the site of vesicle/autophagosome formation. Required for the Cvt vesicles completion.</text>
</comment>
<feature type="region of interest" description="Disordered" evidence="7">
    <location>
        <begin position="711"/>
        <end position="733"/>
    </location>
</feature>
<proteinExistence type="inferred from homology"/>
<dbReference type="GO" id="GO:0000422">
    <property type="term" value="P:autophagy of mitochondrion"/>
    <property type="evidence" value="ECO:0007669"/>
    <property type="project" value="TreeGrafter"/>
</dbReference>
<evidence type="ECO:0000256" key="5">
    <source>
        <dbReference type="ARBA" id="ARBA00023054"/>
    </source>
</evidence>
<keyword evidence="5" id="KW-0175">Coiled coil</keyword>
<dbReference type="GO" id="GO:0019901">
    <property type="term" value="F:protein kinase binding"/>
    <property type="evidence" value="ECO:0007669"/>
    <property type="project" value="TreeGrafter"/>
</dbReference>
<feature type="compositionally biased region" description="Polar residues" evidence="7">
    <location>
        <begin position="1291"/>
        <end position="1303"/>
    </location>
</feature>
<dbReference type="InterPro" id="IPR045326">
    <property type="entry name" value="ATG17-like_dom"/>
</dbReference>
<reference evidence="11" key="1">
    <citation type="submission" date="2016-10" db="EMBL/GenBank/DDBJ databases">
        <authorList>
            <person name="Jeantristanb JTB J.-T."/>
            <person name="Ricardo R."/>
        </authorList>
    </citation>
    <scope>NUCLEOTIDE SEQUENCE [LARGE SCALE GENOMIC DNA]</scope>
</reference>
<dbReference type="GO" id="GO:0061709">
    <property type="term" value="P:reticulophagy"/>
    <property type="evidence" value="ECO:0007669"/>
    <property type="project" value="TreeGrafter"/>
</dbReference>
<name>A0A2X0L3V2_9BASI</name>
<feature type="compositionally biased region" description="Low complexity" evidence="7">
    <location>
        <begin position="90"/>
        <end position="106"/>
    </location>
</feature>
<dbReference type="GO" id="GO:0034517">
    <property type="term" value="P:ribophagy"/>
    <property type="evidence" value="ECO:0007669"/>
    <property type="project" value="TreeGrafter"/>
</dbReference>
<dbReference type="InterPro" id="IPR019460">
    <property type="entry name" value="Atg11_C"/>
</dbReference>
<keyword evidence="4 6" id="KW-0072">Autophagy</keyword>
<comment type="subcellular location">
    <subcellularLocation>
        <location evidence="6">Preautophagosomal structure membrane</location>
        <topology evidence="6">Peripheral membrane protein</topology>
    </subcellularLocation>
    <subcellularLocation>
        <location evidence="6">Vacuole membrane</location>
        <topology evidence="6">Peripheral membrane protein</topology>
    </subcellularLocation>
    <text evidence="6">During pexophagy, accumulates in the vacuolar membrane region, where the peroxisomes contact the vacuole.</text>
</comment>
<keyword evidence="6" id="KW-0472">Membrane</keyword>
<dbReference type="GO" id="GO:0034045">
    <property type="term" value="C:phagophore assembly site membrane"/>
    <property type="evidence" value="ECO:0007669"/>
    <property type="project" value="UniProtKB-SubCell"/>
</dbReference>
<feature type="compositionally biased region" description="Low complexity" evidence="7">
    <location>
        <begin position="1417"/>
        <end position="1429"/>
    </location>
</feature>
<feature type="compositionally biased region" description="Low complexity" evidence="7">
    <location>
        <begin position="1188"/>
        <end position="1201"/>
    </location>
</feature>
<dbReference type="Proteomes" id="UP000249723">
    <property type="component" value="Unassembled WGS sequence"/>
</dbReference>
<evidence type="ECO:0000259" key="8">
    <source>
        <dbReference type="Pfam" id="PF04108"/>
    </source>
</evidence>
<feature type="compositionally biased region" description="Low complexity" evidence="7">
    <location>
        <begin position="1476"/>
        <end position="1495"/>
    </location>
</feature>
<keyword evidence="3 6" id="KW-0653">Protein transport</keyword>
<feature type="region of interest" description="Disordered" evidence="7">
    <location>
        <begin position="78"/>
        <end position="112"/>
    </location>
</feature>
<dbReference type="GO" id="GO:0000045">
    <property type="term" value="P:autophagosome assembly"/>
    <property type="evidence" value="ECO:0007669"/>
    <property type="project" value="UniProtKB-UniRule"/>
</dbReference>
<accession>A0A2X0L3V2</accession>
<feature type="compositionally biased region" description="Polar residues" evidence="7">
    <location>
        <begin position="1453"/>
        <end position="1475"/>
    </location>
</feature>
<dbReference type="GO" id="GO:0034727">
    <property type="term" value="P:piecemeal microautophagy of the nucleus"/>
    <property type="evidence" value="ECO:0007669"/>
    <property type="project" value="TreeGrafter"/>
</dbReference>
<dbReference type="GO" id="GO:1903599">
    <property type="term" value="P:positive regulation of autophagy of mitochondrion"/>
    <property type="evidence" value="ECO:0007669"/>
    <property type="project" value="UniProtKB-UniRule"/>
</dbReference>
<dbReference type="GO" id="GO:0060090">
    <property type="term" value="F:molecular adaptor activity"/>
    <property type="evidence" value="ECO:0007669"/>
    <property type="project" value="TreeGrafter"/>
</dbReference>
<feature type="domain" description="Autophagy-related protein 11 C-terminal" evidence="9">
    <location>
        <begin position="1007"/>
        <end position="1133"/>
    </location>
</feature>
<feature type="compositionally biased region" description="Polar residues" evidence="7">
    <location>
        <begin position="1215"/>
        <end position="1230"/>
    </location>
</feature>
<gene>
    <name evidence="10" type="ORF">BZ3500_MVSOF-1268-A1-R1_CHR3-1G06109</name>
</gene>
<comment type="subunit">
    <text evidence="6">Homodimer.</text>
</comment>
<evidence type="ECO:0000256" key="4">
    <source>
        <dbReference type="ARBA" id="ARBA00023006"/>
    </source>
</evidence>
<dbReference type="STRING" id="289078.A0A2X0L3V2"/>
<dbReference type="Pfam" id="PF10377">
    <property type="entry name" value="ATG11"/>
    <property type="match status" value="1"/>
</dbReference>
<dbReference type="OrthoDB" id="447953at2759"/>
<dbReference type="GO" id="GO:0005774">
    <property type="term" value="C:vacuolar membrane"/>
    <property type="evidence" value="ECO:0007669"/>
    <property type="project" value="UniProtKB-SubCell"/>
</dbReference>
<feature type="region of interest" description="Disordered" evidence="7">
    <location>
        <begin position="1281"/>
        <end position="1540"/>
    </location>
</feature>
<dbReference type="GO" id="GO:1990316">
    <property type="term" value="C:Atg1/ULK1 kinase complex"/>
    <property type="evidence" value="ECO:0007669"/>
    <property type="project" value="TreeGrafter"/>
</dbReference>
<dbReference type="GO" id="GO:0015031">
    <property type="term" value="P:protein transport"/>
    <property type="evidence" value="ECO:0007669"/>
    <property type="project" value="UniProtKB-KW"/>
</dbReference>
<evidence type="ECO:0000256" key="7">
    <source>
        <dbReference type="SAM" id="MobiDB-lite"/>
    </source>
</evidence>
<feature type="compositionally biased region" description="Basic and acidic residues" evidence="7">
    <location>
        <begin position="1531"/>
        <end position="1540"/>
    </location>
</feature>
<organism evidence="10 11">
    <name type="scientific">Microbotryum saponariae</name>
    <dbReference type="NCBI Taxonomy" id="289078"/>
    <lineage>
        <taxon>Eukaryota</taxon>
        <taxon>Fungi</taxon>
        <taxon>Dikarya</taxon>
        <taxon>Basidiomycota</taxon>
        <taxon>Pucciniomycotina</taxon>
        <taxon>Microbotryomycetes</taxon>
        <taxon>Microbotryales</taxon>
        <taxon>Microbotryaceae</taxon>
        <taxon>Microbotryum</taxon>
    </lineage>
</organism>
<dbReference type="PANTHER" id="PTHR13222:SF1">
    <property type="entry name" value="RB1-INDUCIBLE COILED-COIL PROTEIN 1"/>
    <property type="match status" value="1"/>
</dbReference>
<feature type="compositionally biased region" description="Polar residues" evidence="7">
    <location>
        <begin position="1162"/>
        <end position="1187"/>
    </location>
</feature>
<evidence type="ECO:0000256" key="1">
    <source>
        <dbReference type="ARBA" id="ARBA00009729"/>
    </source>
</evidence>
<evidence type="ECO:0000256" key="6">
    <source>
        <dbReference type="RuleBase" id="RU367075"/>
    </source>
</evidence>
<evidence type="ECO:0000313" key="11">
    <source>
        <dbReference type="Proteomes" id="UP000249723"/>
    </source>
</evidence>
<evidence type="ECO:0000313" key="10">
    <source>
        <dbReference type="EMBL" id="SCZ99570.1"/>
    </source>
</evidence>
<feature type="domain" description="Autophagy protein ATG17-like" evidence="8">
    <location>
        <begin position="164"/>
        <end position="525"/>
    </location>
</feature>
<keyword evidence="6" id="KW-0926">Vacuole</keyword>
<dbReference type="PANTHER" id="PTHR13222">
    <property type="entry name" value="RB1-INDUCIBLE COILED-COIL"/>
    <property type="match status" value="1"/>
</dbReference>
<sequence length="1540" mass="167335">MVLVVVRASDGAAFPLYKHDLHSITTLDELRYNVLSNLLSIQPDHLICMNEEGAQLRDETVPHLALLAGSPSTSAVLESSSSRWRETNPASASASRSSHLRGSTTRSRSRGAEEKRIYVFDREHLDADPEVVANGLAITEQQVLTEAPLEPQDPLHSHIGLSLHHLDSVHSLIHSIALQHASLHLALSNLHRVNTGTHASLQVYLDSTQPNLQTWQGLLESWEDSMIAIGKVGVVSALLGKRGTGLGSSSVNSTAQERYLGDYVSRDKMGAVKEGCKRVLGKSLQSRVAPRAGLVTMLTEEVCVHPDDLVSRTQSMQATVDDVLAETAVVQTEFDATSRDMEDLDACAHDAEMGHQRIEELVRASEESELNSDPHVPTPRRPTHAIINSSAVQDPTLTDQCFEELTVLDSEHRNRIRFLVQHKNAMTHYLLTMMQRISGLQSDIAIMPSTLGELDHDARTKTDNFKHLARLEGLIPAYVATIVEIVRRREYDGLLRTHAKGFGEALEVIIGVEREQRGTYRQRYAGKLPWEVKGLSSGGTTEEVTPFVDLGVRLGSDEHLPELTRSHVEALLTTLRQVEGGMTVSGMRHPIREARILLESLVQQLDEIKIEFERLAKDRSPIAASSSAVLARTQEVEELKGKIRSLEEAKFEAERELQRERSSHEEEVVQLNLLVGQATAGKEADRAQLEVLRGEMRKEREERRKEVAKWEKAEREARRDKEEEARRATDEARSFRAREDELDLLLKAARKGEDDLKDRVADLDRRHLNLSSDHEGVRGELDRAKSTIEELENAIKVSETTCRDLTVVVAEKERKLRDQSNEAELDRAVLEKEMQDLRATIERHQVERERAAARESTLEEIASGLREQVERWTSLAATRETELVQAKGDVDSQRGERERALIEANRELAKATTAARMAIKLAARMKQETEQVTSLLRSTSASQKVDSSQENVDVAKTDLVGSVAAPDRGVAGTMSESVDYEQGKIEDLIVELSKIDKIDDNRDSLTDAVRSKIDALSSATKKWIKEAKAYRERALKAQTVAADKIAFRNFAIGDLALFLPTRDSAIPVWAAFNVSCPHHFLSAKGTVQEQTQTRTWIVARITSLTEQVADLKDPASNPYLLAPGTKFFHLEVEPWSSKDLSRSRGKRLSSGDKTSRDKRGGSPSTSNNKHQPSGLSFTGPDSPSQGGSVASTSAVVVEASTPSKRPTAGRRSVSEGGQSAQLPSNATSLARSEYAVIEEEEAIGSTSPTPPSGLEHDAAPSTPAAITAPSGLAVSLFRSRPPSPAIVRSDPFNSNPFAVSSSPPVDDSFEEGSIAIVSPRGTDFEPAATSAGAVPAFLPSTGRKTPSASGSQKSSTTASTALTSTKLSPRYVRSSPADGRGSSKPRPIIGGVVAGGSSNADSSATSPSSVHGHLPRSASSASSILSASLQRARPLAFPSTSPLDGSKAAPTVENASSQRWTAMTDSLIDATSTLLPTSSQGESGSSGPLGSTTTPRARRPSESSLAAVAAAGRRTTATAPADSTRSSRIVGEVRKVLSPK</sequence>
<evidence type="ECO:0000259" key="9">
    <source>
        <dbReference type="Pfam" id="PF10377"/>
    </source>
</evidence>
<keyword evidence="11" id="KW-1185">Reference proteome</keyword>
<protein>
    <recommendedName>
        <fullName evidence="6">Autophagy-related protein 11</fullName>
    </recommendedName>
</protein>
<comment type="similarity">
    <text evidence="1 6">Belongs to the ATG11 family.</text>
</comment>
<feature type="compositionally biased region" description="Basic and acidic residues" evidence="7">
    <location>
        <begin position="1149"/>
        <end position="1160"/>
    </location>
</feature>
<feature type="compositionally biased region" description="Low complexity" evidence="7">
    <location>
        <begin position="1506"/>
        <end position="1521"/>
    </location>
</feature>
<evidence type="ECO:0000256" key="2">
    <source>
        <dbReference type="ARBA" id="ARBA00022448"/>
    </source>
</evidence>